<dbReference type="Pfam" id="PF00339">
    <property type="entry name" value="Arrestin_N"/>
    <property type="match status" value="1"/>
</dbReference>
<proteinExistence type="predicted"/>
<protein>
    <recommendedName>
        <fullName evidence="1">Arrestin-like N-terminal domain-containing protein</fullName>
    </recommendedName>
</protein>
<dbReference type="PANTHER" id="PTHR11188:SF17">
    <property type="entry name" value="FI21816P1"/>
    <property type="match status" value="1"/>
</dbReference>
<evidence type="ECO:0000313" key="2">
    <source>
        <dbReference type="EMBL" id="KAG9327729.1"/>
    </source>
</evidence>
<dbReference type="PANTHER" id="PTHR11188">
    <property type="entry name" value="ARRESTIN DOMAIN CONTAINING PROTEIN"/>
    <property type="match status" value="1"/>
</dbReference>
<dbReference type="InterPro" id="IPR050357">
    <property type="entry name" value="Arrestin_domain-protein"/>
</dbReference>
<dbReference type="GO" id="GO:0031625">
    <property type="term" value="F:ubiquitin protein ligase binding"/>
    <property type="evidence" value="ECO:0007669"/>
    <property type="project" value="TreeGrafter"/>
</dbReference>
<dbReference type="GO" id="GO:0030674">
    <property type="term" value="F:protein-macromolecule adaptor activity"/>
    <property type="evidence" value="ECO:0007669"/>
    <property type="project" value="TreeGrafter"/>
</dbReference>
<name>A0A9P8D3I7_MORAP</name>
<comment type="caution">
    <text evidence="2">The sequence shown here is derived from an EMBL/GenBank/DDBJ whole genome shotgun (WGS) entry which is preliminary data.</text>
</comment>
<dbReference type="SUPFAM" id="SSF81296">
    <property type="entry name" value="E set domains"/>
    <property type="match status" value="1"/>
</dbReference>
<feature type="domain" description="Arrestin-like N-terminal" evidence="1">
    <location>
        <begin position="36"/>
        <end position="154"/>
    </location>
</feature>
<dbReference type="GO" id="GO:0005829">
    <property type="term" value="C:cytosol"/>
    <property type="evidence" value="ECO:0007669"/>
    <property type="project" value="TreeGrafter"/>
</dbReference>
<dbReference type="InterPro" id="IPR014756">
    <property type="entry name" value="Ig_E-set"/>
</dbReference>
<dbReference type="Proteomes" id="UP000717515">
    <property type="component" value="Unassembled WGS sequence"/>
</dbReference>
<dbReference type="GO" id="GO:0005886">
    <property type="term" value="C:plasma membrane"/>
    <property type="evidence" value="ECO:0007669"/>
    <property type="project" value="TreeGrafter"/>
</dbReference>
<evidence type="ECO:0000259" key="1">
    <source>
        <dbReference type="Pfam" id="PF00339"/>
    </source>
</evidence>
<accession>A0A9P8D3I7</accession>
<dbReference type="InterPro" id="IPR014752">
    <property type="entry name" value="Arrestin-like_C"/>
</dbReference>
<organism evidence="2 3">
    <name type="scientific">Mortierella alpina</name>
    <name type="common">Oleaginous fungus</name>
    <name type="synonym">Mortierella renispora</name>
    <dbReference type="NCBI Taxonomy" id="64518"/>
    <lineage>
        <taxon>Eukaryota</taxon>
        <taxon>Fungi</taxon>
        <taxon>Fungi incertae sedis</taxon>
        <taxon>Mucoromycota</taxon>
        <taxon>Mortierellomycotina</taxon>
        <taxon>Mortierellomycetes</taxon>
        <taxon>Mortierellales</taxon>
        <taxon>Mortierellaceae</taxon>
        <taxon>Mortierella</taxon>
    </lineage>
</organism>
<evidence type="ECO:0000313" key="3">
    <source>
        <dbReference type="Proteomes" id="UP000717515"/>
    </source>
</evidence>
<dbReference type="Gene3D" id="2.60.40.640">
    <property type="match status" value="1"/>
</dbReference>
<dbReference type="GO" id="GO:0070086">
    <property type="term" value="P:ubiquitin-dependent endocytosis"/>
    <property type="evidence" value="ECO:0007669"/>
    <property type="project" value="TreeGrafter"/>
</dbReference>
<dbReference type="InterPro" id="IPR011021">
    <property type="entry name" value="Arrestin-like_N"/>
</dbReference>
<dbReference type="AlphaFoldDB" id="A0A9P8D3I7"/>
<dbReference type="EMBL" id="JAIFTL010000002">
    <property type="protein sequence ID" value="KAG9327729.1"/>
    <property type="molecule type" value="Genomic_DNA"/>
</dbReference>
<sequence length="502" mass="55152">MGLSSAESWLSIHLDDPFIVLPESPSSPASIDLTSESDTDGHRGHLKGSVIIRLSKPTKARSLSLTFTGYARTSYLFDSGNISGAKSCIAFDKFNYGCTLVEHTEILFVSESKAPRTLATGTHRFPFSIALSESLPAVISTRSISINYQLNAALQLVSLLPFSSPHHAICPVILLQRDELPSDNLFNTGLLRISSKKSPRLFSQVSVPCSVLPQAGTVPLMLNLLLKGNATTVTKITTELLELVYVLDKRPSNDVLEGEESTTEVLVDERLVTRQNCPISDWPASMSDEPVMIPKRLLFKIPQLPLSSWSKSEETVSAATLPRLGLDKGQCHATGVYPSANVRIAHTLRVVIHVRGLSDDEESKIEYDQGESDHNVWIVGNQEYKEDDTHPPSYYRSFSTTLVHGDKIHEIDQQAIEALQDDWVLMLPPCYEETRSLLPSSSSVSSSPTLTAWPGRSHASLDQLSLRESLSGSTESHDTYADDLAAYTARYSYANPPVLSVQ</sequence>
<reference evidence="2" key="1">
    <citation type="submission" date="2021-07" db="EMBL/GenBank/DDBJ databases">
        <title>Draft genome of Mortierella alpina, strain LL118, isolated from an aspen leaf litter sample.</title>
        <authorList>
            <person name="Yang S."/>
            <person name="Vinatzer B.A."/>
        </authorList>
    </citation>
    <scope>NUCLEOTIDE SEQUENCE</scope>
    <source>
        <strain evidence="2">LL118</strain>
    </source>
</reference>
<gene>
    <name evidence="2" type="ORF">KVV02_006433</name>
</gene>